<evidence type="ECO:0000256" key="2">
    <source>
        <dbReference type="ARBA" id="ARBA00022525"/>
    </source>
</evidence>
<keyword evidence="4" id="KW-1185">Reference proteome</keyword>
<evidence type="ECO:0000256" key="1">
    <source>
        <dbReference type="ARBA" id="ARBA00004613"/>
    </source>
</evidence>
<dbReference type="OrthoDB" id="9797664at2"/>
<dbReference type="EMBL" id="QPJD01000017">
    <property type="protein sequence ID" value="RCW42434.1"/>
    <property type="molecule type" value="Genomic_DNA"/>
</dbReference>
<evidence type="ECO:0000313" key="4">
    <source>
        <dbReference type="Proteomes" id="UP000252415"/>
    </source>
</evidence>
<reference evidence="3 4" key="1">
    <citation type="submission" date="2018-07" db="EMBL/GenBank/DDBJ databases">
        <title>Genomic Encyclopedia of Type Strains, Phase III (KMG-III): the genomes of soil and plant-associated and newly described type strains.</title>
        <authorList>
            <person name="Whitman W."/>
        </authorList>
    </citation>
    <scope>NUCLEOTIDE SEQUENCE [LARGE SCALE GENOMIC DNA]</scope>
    <source>
        <strain evidence="3 4">CECT 7506</strain>
    </source>
</reference>
<accession>A0A368VLQ0</accession>
<evidence type="ECO:0000313" key="3">
    <source>
        <dbReference type="EMBL" id="RCW42434.1"/>
    </source>
</evidence>
<comment type="caution">
    <text evidence="3">The sequence shown here is derived from an EMBL/GenBank/DDBJ whole genome shotgun (WGS) entry which is preliminary data.</text>
</comment>
<dbReference type="SUPFAM" id="SSF63829">
    <property type="entry name" value="Calcium-dependent phosphotriesterase"/>
    <property type="match status" value="1"/>
</dbReference>
<protein>
    <submittedName>
        <fullName evidence="3">Major royal jelly protein</fullName>
    </submittedName>
</protein>
<dbReference type="GO" id="GO:0005576">
    <property type="term" value="C:extracellular region"/>
    <property type="evidence" value="ECO:0007669"/>
    <property type="project" value="UniProtKB-SubCell"/>
</dbReference>
<dbReference type="AlphaFoldDB" id="A0A368VLQ0"/>
<dbReference type="Gene3D" id="2.120.10.30">
    <property type="entry name" value="TolB, C-terminal domain"/>
    <property type="match status" value="1"/>
</dbReference>
<dbReference type="PANTHER" id="PTHR10009">
    <property type="entry name" value="PROTEIN YELLOW-RELATED"/>
    <property type="match status" value="1"/>
</dbReference>
<dbReference type="InterPro" id="IPR011042">
    <property type="entry name" value="6-blade_b-propeller_TolB-like"/>
</dbReference>
<dbReference type="Proteomes" id="UP000252415">
    <property type="component" value="Unassembled WGS sequence"/>
</dbReference>
<name>A0A368VLQ0_9BACL</name>
<dbReference type="PANTHER" id="PTHR10009:SF18">
    <property type="entry name" value="PROTEIN YELLOW-LIKE PROTEIN"/>
    <property type="match status" value="1"/>
</dbReference>
<comment type="subcellular location">
    <subcellularLocation>
        <location evidence="1">Secreted</location>
    </subcellularLocation>
</comment>
<keyword evidence="2" id="KW-0964">Secreted</keyword>
<organism evidence="3 4">
    <name type="scientific">Paenibacillus prosopidis</name>
    <dbReference type="NCBI Taxonomy" id="630520"/>
    <lineage>
        <taxon>Bacteria</taxon>
        <taxon>Bacillati</taxon>
        <taxon>Bacillota</taxon>
        <taxon>Bacilli</taxon>
        <taxon>Bacillales</taxon>
        <taxon>Paenibacillaceae</taxon>
        <taxon>Paenibacillus</taxon>
    </lineage>
</organism>
<sequence>MIQNHNGQILRQQSSYRQPFHKLQNPVSKEVNPIGRYQMIFHWNRLDWNFPDLRMKQEFEANQYWKKAMPAGVKVDQQGHYYVSVPRWAYGIPSTMNRIIIKDGKPLLEAFPSWEWNQAGNVNVLQSVLGYEIDEFNRMWLLDQGKIAYAPSPVGSQKLVVWDLNTNRMIDSIIIPNEIAPYGTSFLNDLVVDNKNGFVYITDSGSGWPDHPLDGGIIVYNMRTRTLRRVLDRHYSTQDLPDFHFQIDYKPVFKDKPLRIGADGIALSADRSTLYYCQVTGRNLYALDTSLLRNFNTPLEEIRKAVRAIGSKRTTTDGMHADNKGNVFYTMLEGKGIGIYTPSFHTFHDFVSDDRMLWVDGVTFDQKGSILFNSNRLHEMFGGYEIDWSYPYNLIIWKAFVGHDVKSYLYAIDKNEPDFYPAQTTV</sequence>
<dbReference type="Pfam" id="PF03022">
    <property type="entry name" value="MRJP"/>
    <property type="match status" value="1"/>
</dbReference>
<dbReference type="InterPro" id="IPR017996">
    <property type="entry name" value="MRJP/yellow-related"/>
</dbReference>
<proteinExistence type="predicted"/>
<gene>
    <name evidence="3" type="ORF">DFP97_117158</name>
</gene>